<protein>
    <submittedName>
        <fullName evidence="5">Glycerate kinase</fullName>
    </submittedName>
</protein>
<keyword evidence="2 4" id="KW-0808">Transferase</keyword>
<dbReference type="Gene3D" id="3.90.1510.10">
    <property type="entry name" value="Glycerate kinase, domain 2"/>
    <property type="match status" value="1"/>
</dbReference>
<dbReference type="PIRSF" id="PIRSF006078">
    <property type="entry name" value="GlxK"/>
    <property type="match status" value="1"/>
</dbReference>
<evidence type="ECO:0000256" key="3">
    <source>
        <dbReference type="ARBA" id="ARBA00022777"/>
    </source>
</evidence>
<proteinExistence type="inferred from homology"/>
<dbReference type="GO" id="GO:0016301">
    <property type="term" value="F:kinase activity"/>
    <property type="evidence" value="ECO:0007669"/>
    <property type="project" value="UniProtKB-KW"/>
</dbReference>
<gene>
    <name evidence="5" type="ORF">NMU02_01060</name>
</gene>
<dbReference type="PANTHER" id="PTHR21599:SF0">
    <property type="entry name" value="GLYCERATE KINASE"/>
    <property type="match status" value="1"/>
</dbReference>
<dbReference type="InterPro" id="IPR004381">
    <property type="entry name" value="Glycerate_kinase"/>
</dbReference>
<dbReference type="InterPro" id="IPR036129">
    <property type="entry name" value="Glycerate_kinase_sf"/>
</dbReference>
<organism evidence="5 6">
    <name type="scientific">Coprobacter tertius</name>
    <dbReference type="NCBI Taxonomy" id="2944915"/>
    <lineage>
        <taxon>Bacteria</taxon>
        <taxon>Pseudomonadati</taxon>
        <taxon>Bacteroidota</taxon>
        <taxon>Bacteroidia</taxon>
        <taxon>Bacteroidales</taxon>
        <taxon>Barnesiellaceae</taxon>
        <taxon>Coprobacter</taxon>
    </lineage>
</organism>
<dbReference type="Pfam" id="PF02595">
    <property type="entry name" value="Gly_kinase"/>
    <property type="match status" value="1"/>
</dbReference>
<dbReference type="InterPro" id="IPR018193">
    <property type="entry name" value="Glyc_kinase_flavodox-like_fold"/>
</dbReference>
<dbReference type="NCBIfam" id="TIGR00045">
    <property type="entry name" value="glycerate kinase"/>
    <property type="match status" value="1"/>
</dbReference>
<dbReference type="SUPFAM" id="SSF110738">
    <property type="entry name" value="Glycerate kinase I"/>
    <property type="match status" value="1"/>
</dbReference>
<evidence type="ECO:0000313" key="6">
    <source>
        <dbReference type="Proteomes" id="UP001205603"/>
    </source>
</evidence>
<dbReference type="Proteomes" id="UP001205603">
    <property type="component" value="Unassembled WGS sequence"/>
</dbReference>
<dbReference type="InterPro" id="IPR018197">
    <property type="entry name" value="Glycerate_kinase_RE-like"/>
</dbReference>
<dbReference type="EMBL" id="JANDHW010000001">
    <property type="protein sequence ID" value="MCP9610683.1"/>
    <property type="molecule type" value="Genomic_DNA"/>
</dbReference>
<comment type="similarity">
    <text evidence="1 4">Belongs to the glycerate kinase type-1 family.</text>
</comment>
<evidence type="ECO:0000256" key="4">
    <source>
        <dbReference type="PIRNR" id="PIRNR006078"/>
    </source>
</evidence>
<name>A0ABT1MDG6_9BACT</name>
<evidence type="ECO:0000256" key="2">
    <source>
        <dbReference type="ARBA" id="ARBA00022679"/>
    </source>
</evidence>
<comment type="caution">
    <text evidence="5">The sequence shown here is derived from an EMBL/GenBank/DDBJ whole genome shotgun (WGS) entry which is preliminary data.</text>
</comment>
<reference evidence="5 6" key="1">
    <citation type="submission" date="2022-07" db="EMBL/GenBank/DDBJ databases">
        <title>Fecal culturing of patients with breast cancer.</title>
        <authorList>
            <person name="Teng N.M.Y."/>
            <person name="Kiu R."/>
            <person name="Evans R."/>
            <person name="Baker D.J."/>
            <person name="Zenner C."/>
            <person name="Robinson S.D."/>
            <person name="Hall L.J."/>
        </authorList>
    </citation>
    <scope>NUCLEOTIDE SEQUENCE [LARGE SCALE GENOMIC DNA]</scope>
    <source>
        <strain evidence="5 6">LH1063</strain>
    </source>
</reference>
<evidence type="ECO:0000313" key="5">
    <source>
        <dbReference type="EMBL" id="MCP9610683.1"/>
    </source>
</evidence>
<accession>A0ABT1MDG6</accession>
<keyword evidence="6" id="KW-1185">Reference proteome</keyword>
<dbReference type="PANTHER" id="PTHR21599">
    <property type="entry name" value="GLYCERATE KINASE"/>
    <property type="match status" value="1"/>
</dbReference>
<dbReference type="RefSeq" id="WP_255025224.1">
    <property type="nucleotide sequence ID" value="NZ_JANDHW010000001.1"/>
</dbReference>
<dbReference type="Gene3D" id="3.40.50.10350">
    <property type="entry name" value="Glycerate kinase, domain 1"/>
    <property type="match status" value="1"/>
</dbReference>
<keyword evidence="3 4" id="KW-0418">Kinase</keyword>
<sequence>MKKIVIACDSFKGSVSSIQVSKAVELAIKEVYPYCKVITLPVADGGEGTLEVLMQVKKGESVLVDVHDPLMRPLKAVYGISPDRETAFIEMAAASGLTLLTPAERNPCITTTYGTGEFIADALSRGCRNFIIGIGGSATNDAGTGMMQALGYRFFDRNGEIITTCNGEALSRIASIDAVGLLPGLKESHFTIASDVSNPFSGHQGAAYVFARQKGADEEMIKLLDEGMETYAGLVERLTGVDVECISGAGAAGGLGGCFAAFFCAELNSGIDIILNMLEFDKQISDADMIITGEGRIDGQTLLGKVPFGILERASGKGIPVVALCGSVEESELLENAGFLAVLPVAPGPISLEDAMDVNFTEEQIHRTVRQFLRLINYFSGKFNC</sequence>
<evidence type="ECO:0000256" key="1">
    <source>
        <dbReference type="ARBA" id="ARBA00006284"/>
    </source>
</evidence>